<evidence type="ECO:0000313" key="3">
    <source>
        <dbReference type="Proteomes" id="UP000265520"/>
    </source>
</evidence>
<keyword evidence="3" id="KW-1185">Reference proteome</keyword>
<dbReference type="EMBL" id="LXQA010593206">
    <property type="protein sequence ID" value="MCI61070.1"/>
    <property type="molecule type" value="Genomic_DNA"/>
</dbReference>
<keyword evidence="1" id="KW-0472">Membrane</keyword>
<dbReference type="Proteomes" id="UP000265520">
    <property type="component" value="Unassembled WGS sequence"/>
</dbReference>
<comment type="caution">
    <text evidence="2">The sequence shown here is derived from an EMBL/GenBank/DDBJ whole genome shotgun (WGS) entry which is preliminary data.</text>
</comment>
<organism evidence="2 3">
    <name type="scientific">Trifolium medium</name>
    <dbReference type="NCBI Taxonomy" id="97028"/>
    <lineage>
        <taxon>Eukaryota</taxon>
        <taxon>Viridiplantae</taxon>
        <taxon>Streptophyta</taxon>
        <taxon>Embryophyta</taxon>
        <taxon>Tracheophyta</taxon>
        <taxon>Spermatophyta</taxon>
        <taxon>Magnoliopsida</taxon>
        <taxon>eudicotyledons</taxon>
        <taxon>Gunneridae</taxon>
        <taxon>Pentapetalae</taxon>
        <taxon>rosids</taxon>
        <taxon>fabids</taxon>
        <taxon>Fabales</taxon>
        <taxon>Fabaceae</taxon>
        <taxon>Papilionoideae</taxon>
        <taxon>50 kb inversion clade</taxon>
        <taxon>NPAAA clade</taxon>
        <taxon>Hologalegina</taxon>
        <taxon>IRL clade</taxon>
        <taxon>Trifolieae</taxon>
        <taxon>Trifolium</taxon>
    </lineage>
</organism>
<sequence>HHNEVLKGGRGRIKIFTISAVMDAALQIAVVMM</sequence>
<accession>A0A392TLS0</accession>
<evidence type="ECO:0000313" key="2">
    <source>
        <dbReference type="EMBL" id="MCI61070.1"/>
    </source>
</evidence>
<keyword evidence="1" id="KW-1133">Transmembrane helix</keyword>
<proteinExistence type="predicted"/>
<keyword evidence="1" id="KW-0812">Transmembrane</keyword>
<reference evidence="2 3" key="1">
    <citation type="journal article" date="2018" name="Front. Plant Sci.">
        <title>Red Clover (Trifolium pratense) and Zigzag Clover (T. medium) - A Picture of Genomic Similarities and Differences.</title>
        <authorList>
            <person name="Dluhosova J."/>
            <person name="Istvanek J."/>
            <person name="Nedelnik J."/>
            <person name="Repkova J."/>
        </authorList>
    </citation>
    <scope>NUCLEOTIDE SEQUENCE [LARGE SCALE GENOMIC DNA]</scope>
    <source>
        <strain evidence="3">cv. 10/8</strain>
        <tissue evidence="2">Leaf</tissue>
    </source>
</reference>
<name>A0A392TLS0_9FABA</name>
<feature type="transmembrane region" description="Helical" evidence="1">
    <location>
        <begin position="12"/>
        <end position="32"/>
    </location>
</feature>
<evidence type="ECO:0000256" key="1">
    <source>
        <dbReference type="SAM" id="Phobius"/>
    </source>
</evidence>
<feature type="non-terminal residue" evidence="2">
    <location>
        <position position="1"/>
    </location>
</feature>
<dbReference type="AlphaFoldDB" id="A0A392TLS0"/>
<protein>
    <submittedName>
        <fullName evidence="2">Uncharacterized protein</fullName>
    </submittedName>
</protein>